<protein>
    <submittedName>
        <fullName evidence="1">Uncharacterized protein</fullName>
    </submittedName>
</protein>
<organism evidence="1 2">
    <name type="scientific">Chryseobacterium potabilaquae</name>
    <dbReference type="NCBI Taxonomy" id="2675057"/>
    <lineage>
        <taxon>Bacteria</taxon>
        <taxon>Pseudomonadati</taxon>
        <taxon>Bacteroidota</taxon>
        <taxon>Flavobacteriia</taxon>
        <taxon>Flavobacteriales</taxon>
        <taxon>Weeksellaceae</taxon>
        <taxon>Chryseobacterium group</taxon>
        <taxon>Chryseobacterium</taxon>
    </lineage>
</organism>
<evidence type="ECO:0000313" key="1">
    <source>
        <dbReference type="EMBL" id="CAA7196735.1"/>
    </source>
</evidence>
<dbReference type="EMBL" id="CACVBR010000030">
    <property type="protein sequence ID" value="CAA7196735.1"/>
    <property type="molecule type" value="Genomic_DNA"/>
</dbReference>
<sequence>MYKVYKKTPQEVWVMNETSKELTRLKRIKSHWELGDFYVFNSVLSMPYQRKVMFDLIQQFNTLGIDKEELIKENNEILTLLESREQGFEMKIYSKITEINKTAKSLWDYQRSSMLIAALLVVHEDDLDLIGIFDQQQAEKRINEWSKDSELLAFFLNIAQMKCNNLINKLEVNLPNFLETEFPSIQPQLISKEEKWFLRLINKIKNLLN</sequence>
<gene>
    <name evidence="1" type="ORF">CHRY9293_02810</name>
</gene>
<proteinExistence type="predicted"/>
<reference evidence="1 2" key="1">
    <citation type="submission" date="2020-01" db="EMBL/GenBank/DDBJ databases">
        <authorList>
            <person name="Rodrigo-Torres L."/>
            <person name="Arahal R. D."/>
            <person name="Lucena T."/>
        </authorList>
    </citation>
    <scope>NUCLEOTIDE SEQUENCE [LARGE SCALE GENOMIC DNA]</scope>
    <source>
        <strain evidence="1 2">CECT 9293</strain>
    </source>
</reference>
<accession>A0A6N4X6Y6</accession>
<keyword evidence="2" id="KW-1185">Reference proteome</keyword>
<dbReference type="RefSeq" id="WP_162033506.1">
    <property type="nucleotide sequence ID" value="NZ_CACVBR010000030.1"/>
</dbReference>
<dbReference type="Proteomes" id="UP000445144">
    <property type="component" value="Unassembled WGS sequence"/>
</dbReference>
<dbReference type="AlphaFoldDB" id="A0A6N4X6Y6"/>
<evidence type="ECO:0000313" key="2">
    <source>
        <dbReference type="Proteomes" id="UP000445144"/>
    </source>
</evidence>
<name>A0A6N4X6Y6_9FLAO</name>